<name>A0A7X9RXX6_9BACT</name>
<dbReference type="PANTHER" id="PTHR47893:SF1">
    <property type="entry name" value="REGULATORY PROTEIN PCHR"/>
    <property type="match status" value="1"/>
</dbReference>
<dbReference type="InterPro" id="IPR053142">
    <property type="entry name" value="PchR_regulatory_protein"/>
</dbReference>
<dbReference type="SMART" id="SM00342">
    <property type="entry name" value="HTH_ARAC"/>
    <property type="match status" value="1"/>
</dbReference>
<dbReference type="InterPro" id="IPR020449">
    <property type="entry name" value="Tscrpt_reg_AraC-type_HTH"/>
</dbReference>
<dbReference type="PRINTS" id="PR00032">
    <property type="entry name" value="HTHARAC"/>
</dbReference>
<sequence length="331" mass="38674">MLVEITNRDTWLETIAKSLKTDLQEGADSFTFDNEVGKGTFSCYNVEEGIQVRSINFTLNQEILFKEQARKNKQTLIISFSFQGFPEGTVFVEHPQEVLNEERQVLIYSDNSTMIGRFPVDKPRMFIELHVGLDWLKRNYKDFIDQYPNVDVGLKTSRSYLAKQSYTLKHQKSLEELMFTEYPDEIKTPVYKGLVLIIVADILNQLQVSSSNVKKFTFSREVQIELDDLEEFIKSNLDKEISIEMLCKRIGYSKTKLHTLFKSYFKYSMYDYIKHLRLSKAKSLLLTTDLPISEISIQVGYQSIPHFTNRFKKEFGVTPVQFRKGYNTEML</sequence>
<protein>
    <submittedName>
        <fullName evidence="5">Helix-turn-helix transcriptional regulator</fullName>
    </submittedName>
</protein>
<dbReference type="GO" id="GO:0003700">
    <property type="term" value="F:DNA-binding transcription factor activity"/>
    <property type="evidence" value="ECO:0007669"/>
    <property type="project" value="InterPro"/>
</dbReference>
<keyword evidence="6" id="KW-1185">Reference proteome</keyword>
<organism evidence="5 6">
    <name type="scientific">Flammeovirga aprica JL-4</name>
    <dbReference type="NCBI Taxonomy" id="694437"/>
    <lineage>
        <taxon>Bacteria</taxon>
        <taxon>Pseudomonadati</taxon>
        <taxon>Bacteroidota</taxon>
        <taxon>Cytophagia</taxon>
        <taxon>Cytophagales</taxon>
        <taxon>Flammeovirgaceae</taxon>
        <taxon>Flammeovirga</taxon>
    </lineage>
</organism>
<dbReference type="GO" id="GO:0043565">
    <property type="term" value="F:sequence-specific DNA binding"/>
    <property type="evidence" value="ECO:0007669"/>
    <property type="project" value="InterPro"/>
</dbReference>
<dbReference type="AlphaFoldDB" id="A0A7X9RXX6"/>
<keyword evidence="2" id="KW-0238">DNA-binding</keyword>
<dbReference type="SUPFAM" id="SSF46689">
    <property type="entry name" value="Homeodomain-like"/>
    <property type="match status" value="2"/>
</dbReference>
<evidence type="ECO:0000313" key="6">
    <source>
        <dbReference type="Proteomes" id="UP000576082"/>
    </source>
</evidence>
<dbReference type="PANTHER" id="PTHR47893">
    <property type="entry name" value="REGULATORY PROTEIN PCHR"/>
    <property type="match status" value="1"/>
</dbReference>
<dbReference type="PROSITE" id="PS01124">
    <property type="entry name" value="HTH_ARAC_FAMILY_2"/>
    <property type="match status" value="1"/>
</dbReference>
<dbReference type="InterPro" id="IPR009057">
    <property type="entry name" value="Homeodomain-like_sf"/>
</dbReference>
<proteinExistence type="predicted"/>
<dbReference type="InterPro" id="IPR018060">
    <property type="entry name" value="HTH_AraC"/>
</dbReference>
<feature type="domain" description="HTH araC/xylS-type" evidence="4">
    <location>
        <begin position="227"/>
        <end position="325"/>
    </location>
</feature>
<dbReference type="Gene3D" id="1.10.10.60">
    <property type="entry name" value="Homeodomain-like"/>
    <property type="match status" value="2"/>
</dbReference>
<keyword evidence="3" id="KW-0804">Transcription</keyword>
<dbReference type="RefSeq" id="WP_169658932.1">
    <property type="nucleotide sequence ID" value="NZ_JABANE010000071.1"/>
</dbReference>
<reference evidence="5 6" key="1">
    <citation type="submission" date="2020-04" db="EMBL/GenBank/DDBJ databases">
        <title>Flammeovirga sp. SR4, a novel species isolated from seawater.</title>
        <authorList>
            <person name="Wang X."/>
        </authorList>
    </citation>
    <scope>NUCLEOTIDE SEQUENCE [LARGE SCALE GENOMIC DNA]</scope>
    <source>
        <strain evidence="5 6">ATCC 23126</strain>
    </source>
</reference>
<dbReference type="InterPro" id="IPR018062">
    <property type="entry name" value="HTH_AraC-typ_CS"/>
</dbReference>
<evidence type="ECO:0000256" key="1">
    <source>
        <dbReference type="ARBA" id="ARBA00023015"/>
    </source>
</evidence>
<evidence type="ECO:0000256" key="2">
    <source>
        <dbReference type="ARBA" id="ARBA00023125"/>
    </source>
</evidence>
<dbReference type="Proteomes" id="UP000576082">
    <property type="component" value="Unassembled WGS sequence"/>
</dbReference>
<evidence type="ECO:0000313" key="5">
    <source>
        <dbReference type="EMBL" id="NME70699.1"/>
    </source>
</evidence>
<evidence type="ECO:0000259" key="4">
    <source>
        <dbReference type="PROSITE" id="PS01124"/>
    </source>
</evidence>
<dbReference type="Pfam" id="PF12833">
    <property type="entry name" value="HTH_18"/>
    <property type="match status" value="1"/>
</dbReference>
<evidence type="ECO:0000256" key="3">
    <source>
        <dbReference type="ARBA" id="ARBA00023163"/>
    </source>
</evidence>
<accession>A0A7X9RXX6</accession>
<dbReference type="EMBL" id="JABANE010000071">
    <property type="protein sequence ID" value="NME70699.1"/>
    <property type="molecule type" value="Genomic_DNA"/>
</dbReference>
<comment type="caution">
    <text evidence="5">The sequence shown here is derived from an EMBL/GenBank/DDBJ whole genome shotgun (WGS) entry which is preliminary data.</text>
</comment>
<dbReference type="PROSITE" id="PS00041">
    <property type="entry name" value="HTH_ARAC_FAMILY_1"/>
    <property type="match status" value="1"/>
</dbReference>
<gene>
    <name evidence="5" type="ORF">HHU12_22165</name>
</gene>
<keyword evidence="1" id="KW-0805">Transcription regulation</keyword>